<dbReference type="PANTHER" id="PTHR47466:SF1">
    <property type="entry name" value="METALLOPROTEASE MEP1 (AFU_ORTHOLOGUE AFUA_1G07730)-RELATED"/>
    <property type="match status" value="1"/>
</dbReference>
<dbReference type="Gene3D" id="3.40.390.10">
    <property type="entry name" value="Collagenase (Catalytic Domain)"/>
    <property type="match status" value="1"/>
</dbReference>
<proteinExistence type="inferred from homology"/>
<evidence type="ECO:0000256" key="8">
    <source>
        <dbReference type="ARBA" id="ARBA00023157"/>
    </source>
</evidence>
<dbReference type="InterPro" id="IPR024079">
    <property type="entry name" value="MetalloPept_cat_dom_sf"/>
</dbReference>
<reference evidence="11 12" key="1">
    <citation type="submission" date="2019-05" db="EMBL/GenBank/DDBJ databases">
        <title>Draft genome sequence of Actinomadura sp. 14C53.</title>
        <authorList>
            <person name="Saricaoglu S."/>
            <person name="Isik K."/>
        </authorList>
    </citation>
    <scope>NUCLEOTIDE SEQUENCE [LARGE SCALE GENOMIC DNA]</scope>
    <source>
        <strain evidence="11 12">14C53</strain>
    </source>
</reference>
<dbReference type="PANTHER" id="PTHR47466">
    <property type="match status" value="1"/>
</dbReference>
<keyword evidence="3" id="KW-0479">Metal-binding</keyword>
<name>A0A5C4JJZ1_9ACTN</name>
<keyword evidence="2 11" id="KW-0645">Protease</keyword>
<dbReference type="GO" id="GO:0006508">
    <property type="term" value="P:proteolysis"/>
    <property type="evidence" value="ECO:0007669"/>
    <property type="project" value="UniProtKB-KW"/>
</dbReference>
<keyword evidence="8" id="KW-1015">Disulfide bond</keyword>
<comment type="caution">
    <text evidence="11">The sequence shown here is derived from an EMBL/GenBank/DDBJ whole genome shotgun (WGS) entry which is preliminary data.</text>
</comment>
<feature type="compositionally biased region" description="Low complexity" evidence="9">
    <location>
        <begin position="297"/>
        <end position="319"/>
    </location>
</feature>
<dbReference type="EMBL" id="VCKW01000002">
    <property type="protein sequence ID" value="TMR07379.1"/>
    <property type="molecule type" value="Genomic_DNA"/>
</dbReference>
<feature type="region of interest" description="Disordered" evidence="9">
    <location>
        <begin position="297"/>
        <end position="326"/>
    </location>
</feature>
<sequence length="359" mass="38706">MHVHRRLLNESMTYRARRAQIENRALQFESGRRSSARTGVITIPVVVHVVYNAAEENIDDQQIMSQLDVLNQDFRAANPDVSKVPDVWTSLVADTEIEFGLATKDPLGGPTNGIIRVKTAQSAFDTDDGVKSSATGGSDPWPTDQYLNMWVCQLGGGLLGYAQFPGGPPQTDGVVILHRAFGTSGTAAAPYNGGRTATHEIGHWLDLFHIWGDDDGACSNDDRVADTPNQADANVGAPDFPHVTCNNGPNGDMFMNYMDYTDDAAMFMFTMGQRERIDACLEGARSSFTVASQQAPAAQPAAAAQPAQPAQPAKQPVPAGGVTHDGDVERLLHDSERLTREVLDDIHNMLGLVGHRPSG</sequence>
<keyword evidence="4" id="KW-0732">Signal</keyword>
<evidence type="ECO:0000256" key="7">
    <source>
        <dbReference type="ARBA" id="ARBA00023049"/>
    </source>
</evidence>
<evidence type="ECO:0000259" key="10">
    <source>
        <dbReference type="Pfam" id="PF05572"/>
    </source>
</evidence>
<evidence type="ECO:0000256" key="5">
    <source>
        <dbReference type="ARBA" id="ARBA00022801"/>
    </source>
</evidence>
<evidence type="ECO:0000256" key="2">
    <source>
        <dbReference type="ARBA" id="ARBA00022670"/>
    </source>
</evidence>
<evidence type="ECO:0000313" key="11">
    <source>
        <dbReference type="EMBL" id="TMR07379.1"/>
    </source>
</evidence>
<dbReference type="SUPFAM" id="SSF55486">
    <property type="entry name" value="Metalloproteases ('zincins'), catalytic domain"/>
    <property type="match status" value="1"/>
</dbReference>
<dbReference type="OrthoDB" id="6278496at2"/>
<gene>
    <name evidence="11" type="ORF">ETD83_01040</name>
</gene>
<protein>
    <submittedName>
        <fullName evidence="11">Zinc metalloprotease</fullName>
    </submittedName>
</protein>
<evidence type="ECO:0000256" key="3">
    <source>
        <dbReference type="ARBA" id="ARBA00022723"/>
    </source>
</evidence>
<evidence type="ECO:0000256" key="6">
    <source>
        <dbReference type="ARBA" id="ARBA00022833"/>
    </source>
</evidence>
<evidence type="ECO:0000256" key="9">
    <source>
        <dbReference type="SAM" id="MobiDB-lite"/>
    </source>
</evidence>
<feature type="domain" description="Peptidase M43 pregnancy-associated plasma-A" evidence="10">
    <location>
        <begin position="139"/>
        <end position="281"/>
    </location>
</feature>
<dbReference type="Proteomes" id="UP000309174">
    <property type="component" value="Unassembled WGS sequence"/>
</dbReference>
<accession>A0A5C4JJZ1</accession>
<evidence type="ECO:0000256" key="4">
    <source>
        <dbReference type="ARBA" id="ARBA00022729"/>
    </source>
</evidence>
<comment type="similarity">
    <text evidence="1">Belongs to the peptidase M43B family.</text>
</comment>
<keyword evidence="5" id="KW-0378">Hydrolase</keyword>
<evidence type="ECO:0000313" key="12">
    <source>
        <dbReference type="Proteomes" id="UP000309174"/>
    </source>
</evidence>
<dbReference type="InterPro" id="IPR008754">
    <property type="entry name" value="Peptidase_M43"/>
</dbReference>
<dbReference type="CDD" id="cd04275">
    <property type="entry name" value="ZnMc_pappalysin_like"/>
    <property type="match status" value="1"/>
</dbReference>
<keyword evidence="12" id="KW-1185">Reference proteome</keyword>
<dbReference type="Pfam" id="PF05572">
    <property type="entry name" value="Peptidase_M43"/>
    <property type="match status" value="1"/>
</dbReference>
<evidence type="ECO:0000256" key="1">
    <source>
        <dbReference type="ARBA" id="ARBA00008721"/>
    </source>
</evidence>
<keyword evidence="6" id="KW-0862">Zinc</keyword>
<dbReference type="AlphaFoldDB" id="A0A5C4JJZ1"/>
<dbReference type="GO" id="GO:0046872">
    <property type="term" value="F:metal ion binding"/>
    <property type="evidence" value="ECO:0007669"/>
    <property type="project" value="UniProtKB-KW"/>
</dbReference>
<keyword evidence="7 11" id="KW-0482">Metalloprotease</keyword>
<dbReference type="GO" id="GO:0008237">
    <property type="term" value="F:metallopeptidase activity"/>
    <property type="evidence" value="ECO:0007669"/>
    <property type="project" value="UniProtKB-KW"/>
</dbReference>
<organism evidence="11 12">
    <name type="scientific">Actinomadura soli</name>
    <dbReference type="NCBI Taxonomy" id="2508997"/>
    <lineage>
        <taxon>Bacteria</taxon>
        <taxon>Bacillati</taxon>
        <taxon>Actinomycetota</taxon>
        <taxon>Actinomycetes</taxon>
        <taxon>Streptosporangiales</taxon>
        <taxon>Thermomonosporaceae</taxon>
        <taxon>Actinomadura</taxon>
    </lineage>
</organism>